<keyword evidence="6" id="KW-0333">Golgi apparatus</keyword>
<organism evidence="8 9">
    <name type="scientific">Gossypium armourianum</name>
    <dbReference type="NCBI Taxonomy" id="34283"/>
    <lineage>
        <taxon>Eukaryota</taxon>
        <taxon>Viridiplantae</taxon>
        <taxon>Streptophyta</taxon>
        <taxon>Embryophyta</taxon>
        <taxon>Tracheophyta</taxon>
        <taxon>Spermatophyta</taxon>
        <taxon>Magnoliopsida</taxon>
        <taxon>eudicotyledons</taxon>
        <taxon>Gunneridae</taxon>
        <taxon>Pentapetalae</taxon>
        <taxon>rosids</taxon>
        <taxon>malvids</taxon>
        <taxon>Malvales</taxon>
        <taxon>Malvaceae</taxon>
        <taxon>Malvoideae</taxon>
        <taxon>Gossypium</taxon>
    </lineage>
</organism>
<keyword evidence="9" id="KW-1185">Reference proteome</keyword>
<evidence type="ECO:0000256" key="3">
    <source>
        <dbReference type="ARBA" id="ARBA00020978"/>
    </source>
</evidence>
<reference evidence="8 9" key="1">
    <citation type="journal article" date="2019" name="Genome Biol. Evol.">
        <title>Insights into the evolution of the New World diploid cottons (Gossypium, subgenus Houzingenia) based on genome sequencing.</title>
        <authorList>
            <person name="Grover C.E."/>
            <person name="Arick M.A. 2nd"/>
            <person name="Thrash A."/>
            <person name="Conover J.L."/>
            <person name="Sanders W.S."/>
            <person name="Peterson D.G."/>
            <person name="Frelichowski J.E."/>
            <person name="Scheffler J.A."/>
            <person name="Scheffler B.E."/>
            <person name="Wendel J.F."/>
        </authorList>
    </citation>
    <scope>NUCLEOTIDE SEQUENCE [LARGE SCALE GENOMIC DNA]</scope>
    <source>
        <strain evidence="8">6</strain>
        <tissue evidence="8">Leaf</tissue>
    </source>
</reference>
<evidence type="ECO:0000256" key="5">
    <source>
        <dbReference type="ARBA" id="ARBA00022927"/>
    </source>
</evidence>
<dbReference type="GO" id="GO:0000139">
    <property type="term" value="C:Golgi membrane"/>
    <property type="evidence" value="ECO:0007669"/>
    <property type="project" value="UniProtKB-SubCell"/>
</dbReference>
<evidence type="ECO:0000256" key="6">
    <source>
        <dbReference type="ARBA" id="ARBA00023034"/>
    </source>
</evidence>
<evidence type="ECO:0000256" key="1">
    <source>
        <dbReference type="ARBA" id="ARBA00004395"/>
    </source>
</evidence>
<evidence type="ECO:0000256" key="4">
    <source>
        <dbReference type="ARBA" id="ARBA00022448"/>
    </source>
</evidence>
<evidence type="ECO:0000313" key="8">
    <source>
        <dbReference type="EMBL" id="MBA0846141.1"/>
    </source>
</evidence>
<evidence type="ECO:0000256" key="2">
    <source>
        <dbReference type="ARBA" id="ARBA00006653"/>
    </source>
</evidence>
<keyword evidence="4" id="KW-0813">Transport</keyword>
<proteinExistence type="inferred from homology"/>
<evidence type="ECO:0000256" key="7">
    <source>
        <dbReference type="ARBA" id="ARBA00023136"/>
    </source>
</evidence>
<dbReference type="AlphaFoldDB" id="A0A7J9KIE4"/>
<gene>
    <name evidence="8" type="ORF">Goarm_023352</name>
</gene>
<accession>A0A7J9KIE4</accession>
<dbReference type="Proteomes" id="UP000593575">
    <property type="component" value="Unassembled WGS sequence"/>
</dbReference>
<name>A0A7J9KIE4_9ROSI</name>
<dbReference type="EMBL" id="JABFAE010420311">
    <property type="protein sequence ID" value="MBA0846141.1"/>
    <property type="molecule type" value="Genomic_DNA"/>
</dbReference>
<comment type="subcellular location">
    <subcellularLocation>
        <location evidence="1">Golgi apparatus membrane</location>
        <topology evidence="1">Peripheral membrane protein</topology>
    </subcellularLocation>
</comment>
<comment type="similarity">
    <text evidence="2">Belongs to the COG1 family.</text>
</comment>
<keyword evidence="7" id="KW-0472">Membrane</keyword>
<dbReference type="PANTHER" id="PTHR31658">
    <property type="entry name" value="CONSERVED OLIGOMERIC GOLGI COMPLEX SUBUNIT 1"/>
    <property type="match status" value="1"/>
</dbReference>
<evidence type="ECO:0000313" key="9">
    <source>
        <dbReference type="Proteomes" id="UP000593575"/>
    </source>
</evidence>
<comment type="caution">
    <text evidence="8">The sequence shown here is derived from an EMBL/GenBank/DDBJ whole genome shotgun (WGS) entry which is preliminary data.</text>
</comment>
<keyword evidence="5" id="KW-0653">Protein transport</keyword>
<dbReference type="GO" id="GO:0017119">
    <property type="term" value="C:Golgi transport complex"/>
    <property type="evidence" value="ECO:0007669"/>
    <property type="project" value="InterPro"/>
</dbReference>
<dbReference type="GO" id="GO:0006891">
    <property type="term" value="P:intra-Golgi vesicle-mediated transport"/>
    <property type="evidence" value="ECO:0007669"/>
    <property type="project" value="InterPro"/>
</dbReference>
<dbReference type="PANTHER" id="PTHR31658:SF0">
    <property type="entry name" value="CONSERVED OLIGOMERIC GOLGI COMPLEX SUBUNIT 1"/>
    <property type="match status" value="1"/>
</dbReference>
<sequence>MKISLPSMPSLYVISFLCQACAEIHRIGGHVLDKSIVQRFALSLIEKVISIYKNFLSTREASGAQVSEKGILQVLLDIRFAADVLSGGDFKVNEELSIKLKSKSAFRRKQDHIQTKSAVRDSVDGLIYSFSQKLDPIDWLTYEPYLWENERQSYLRHAVLFGFFVQLNRKYTDTIQKLPTNSESNIMRCSVVPRFKYLPISAPALSSRGNSGKPITAASNDITSRSSWEAYTNGELSQKGLSNSLSCESKGLSNIEVSVHLKSKLADAPMCCHWL</sequence>
<dbReference type="InterPro" id="IPR033370">
    <property type="entry name" value="COG1"/>
</dbReference>
<dbReference type="GO" id="GO:0015031">
    <property type="term" value="P:protein transport"/>
    <property type="evidence" value="ECO:0007669"/>
    <property type="project" value="UniProtKB-KW"/>
</dbReference>
<protein>
    <recommendedName>
        <fullName evidence="3">Conserved oligomeric Golgi complex subunit 1</fullName>
    </recommendedName>
</protein>